<name>A0A1M4SWR3_9FLAO</name>
<dbReference type="Pfam" id="PF02682">
    <property type="entry name" value="CT_C_D"/>
    <property type="match status" value="1"/>
</dbReference>
<evidence type="ECO:0000256" key="1">
    <source>
        <dbReference type="ARBA" id="ARBA00022741"/>
    </source>
</evidence>
<dbReference type="AlphaFoldDB" id="A0A1M4SWR3"/>
<dbReference type="NCBIfam" id="TIGR00370">
    <property type="entry name" value="5-oxoprolinase subunit PxpB"/>
    <property type="match status" value="1"/>
</dbReference>
<evidence type="ECO:0000256" key="2">
    <source>
        <dbReference type="ARBA" id="ARBA00022801"/>
    </source>
</evidence>
<reference evidence="5 6" key="1">
    <citation type="submission" date="2016-11" db="EMBL/GenBank/DDBJ databases">
        <authorList>
            <person name="Jaros S."/>
            <person name="Januszkiewicz K."/>
            <person name="Wedrychowicz H."/>
        </authorList>
    </citation>
    <scope>NUCLEOTIDE SEQUENCE [LARGE SCALE GENOMIC DNA]</scope>
    <source>
        <strain evidence="5 6">DSM 25661</strain>
    </source>
</reference>
<dbReference type="PANTHER" id="PTHR34698">
    <property type="entry name" value="5-OXOPROLINASE SUBUNIT B"/>
    <property type="match status" value="1"/>
</dbReference>
<keyword evidence="3" id="KW-0067">ATP-binding</keyword>
<dbReference type="STRING" id="1155689.SAMN05444278_101366"/>
<evidence type="ECO:0000256" key="3">
    <source>
        <dbReference type="ARBA" id="ARBA00022840"/>
    </source>
</evidence>
<dbReference type="OrthoDB" id="9778567at2"/>
<dbReference type="SUPFAM" id="SSF160467">
    <property type="entry name" value="PH0987 N-terminal domain-like"/>
    <property type="match status" value="1"/>
</dbReference>
<dbReference type="InterPro" id="IPR010016">
    <property type="entry name" value="PxpB"/>
</dbReference>
<dbReference type="InterPro" id="IPR003833">
    <property type="entry name" value="CT_C_D"/>
</dbReference>
<keyword evidence="1" id="KW-0547">Nucleotide-binding</keyword>
<dbReference type="PANTHER" id="PTHR34698:SF2">
    <property type="entry name" value="5-OXOPROLINASE SUBUNIT B"/>
    <property type="match status" value="1"/>
</dbReference>
<dbReference type="EMBL" id="FQTW01000001">
    <property type="protein sequence ID" value="SHE36652.1"/>
    <property type="molecule type" value="Genomic_DNA"/>
</dbReference>
<dbReference type="SMART" id="SM00796">
    <property type="entry name" value="AHS1"/>
    <property type="match status" value="1"/>
</dbReference>
<evidence type="ECO:0000313" key="6">
    <source>
        <dbReference type="Proteomes" id="UP000184462"/>
    </source>
</evidence>
<dbReference type="SUPFAM" id="SSF50891">
    <property type="entry name" value="Cyclophilin-like"/>
    <property type="match status" value="1"/>
</dbReference>
<protein>
    <submittedName>
        <fullName evidence="5">Sensor histidine kinase inhibitor, KipI family</fullName>
    </submittedName>
</protein>
<proteinExistence type="predicted"/>
<dbReference type="InterPro" id="IPR029000">
    <property type="entry name" value="Cyclophilin-like_dom_sf"/>
</dbReference>
<dbReference type="RefSeq" id="WP_073191216.1">
    <property type="nucleotide sequence ID" value="NZ_FQTW01000001.1"/>
</dbReference>
<keyword evidence="2" id="KW-0378">Hydrolase</keyword>
<dbReference type="GO" id="GO:0016787">
    <property type="term" value="F:hydrolase activity"/>
    <property type="evidence" value="ECO:0007669"/>
    <property type="project" value="UniProtKB-KW"/>
</dbReference>
<feature type="domain" description="Carboxyltransferase" evidence="4">
    <location>
        <begin position="11"/>
        <end position="212"/>
    </location>
</feature>
<sequence>MKLKDKSTIISNIVKYSERSILITFDANHQLFSLDWLLQKRSWLLDNISDKLLQVNSTYNSLLVTYNFTINDFYGEKVALRQLLLNANEPYNLGFRSVIIPTCYDDEFSIDAKEFEHKKELSKQDLIRLHSGQSYRVHFIGFLPGFPYLSQVKKDLYLPRKSQPRPKISAGSVGIAGRQTGIYPVNSPGGWQIIGQTPLCLFDAKELKTFLKAGDTIRFKPINRNEYDEIKAEIQLDINFQNRFVDES</sequence>
<dbReference type="Gene3D" id="2.40.100.10">
    <property type="entry name" value="Cyclophilin-like"/>
    <property type="match status" value="1"/>
</dbReference>
<accession>A0A1M4SWR3</accession>
<evidence type="ECO:0000259" key="4">
    <source>
        <dbReference type="SMART" id="SM00796"/>
    </source>
</evidence>
<dbReference type="Proteomes" id="UP000184462">
    <property type="component" value="Unassembled WGS sequence"/>
</dbReference>
<dbReference type="GO" id="GO:0005524">
    <property type="term" value="F:ATP binding"/>
    <property type="evidence" value="ECO:0007669"/>
    <property type="project" value="UniProtKB-KW"/>
</dbReference>
<gene>
    <name evidence="5" type="ORF">SAMN05444278_101366</name>
</gene>
<organism evidence="5 6">
    <name type="scientific">Psychroflexus salarius</name>
    <dbReference type="NCBI Taxonomy" id="1155689"/>
    <lineage>
        <taxon>Bacteria</taxon>
        <taxon>Pseudomonadati</taxon>
        <taxon>Bacteroidota</taxon>
        <taxon>Flavobacteriia</taxon>
        <taxon>Flavobacteriales</taxon>
        <taxon>Flavobacteriaceae</taxon>
        <taxon>Psychroflexus</taxon>
    </lineage>
</organism>
<evidence type="ECO:0000313" key="5">
    <source>
        <dbReference type="EMBL" id="SHE36652.1"/>
    </source>
</evidence>
<keyword evidence="6" id="KW-1185">Reference proteome</keyword>